<dbReference type="KEGG" id="acan:ACA1_331720"/>
<evidence type="ECO:0000313" key="15">
    <source>
        <dbReference type="Proteomes" id="UP000011083"/>
    </source>
</evidence>
<feature type="transmembrane region" description="Helical" evidence="12">
    <location>
        <begin position="178"/>
        <end position="200"/>
    </location>
</feature>
<evidence type="ECO:0000313" key="14">
    <source>
        <dbReference type="EMBL" id="ELR22635.1"/>
    </source>
</evidence>
<dbReference type="InterPro" id="IPR030457">
    <property type="entry name" value="ELO_CS"/>
</dbReference>
<dbReference type="GeneID" id="14923585"/>
<evidence type="ECO:0000256" key="9">
    <source>
        <dbReference type="ARBA" id="ARBA00023136"/>
    </source>
</evidence>
<comment type="similarity">
    <text evidence="2 12">Belongs to the ELO family.</text>
</comment>
<keyword evidence="4 12" id="KW-0808">Transferase</keyword>
<dbReference type="PANTHER" id="PTHR11157">
    <property type="entry name" value="FATTY ACID ACYL TRANSFERASE-RELATED"/>
    <property type="match status" value="1"/>
</dbReference>
<dbReference type="Pfam" id="PF01151">
    <property type="entry name" value="ELO"/>
    <property type="match status" value="1"/>
</dbReference>
<feature type="compositionally biased region" description="Basic residues" evidence="13">
    <location>
        <begin position="302"/>
        <end position="312"/>
    </location>
</feature>
<dbReference type="GO" id="GO:0042761">
    <property type="term" value="P:very long-chain fatty acid biosynthetic process"/>
    <property type="evidence" value="ECO:0007669"/>
    <property type="project" value="TreeGrafter"/>
</dbReference>
<comment type="catalytic activity">
    <reaction evidence="11">
        <text>a very-long-chain acyl-CoA + malonyl-CoA + H(+) = a very-long-chain 3-oxoacyl-CoA + CO2 + CoA</text>
        <dbReference type="Rhea" id="RHEA:32727"/>
        <dbReference type="ChEBI" id="CHEBI:15378"/>
        <dbReference type="ChEBI" id="CHEBI:16526"/>
        <dbReference type="ChEBI" id="CHEBI:57287"/>
        <dbReference type="ChEBI" id="CHEBI:57384"/>
        <dbReference type="ChEBI" id="CHEBI:90725"/>
        <dbReference type="ChEBI" id="CHEBI:90736"/>
        <dbReference type="EC" id="2.3.1.199"/>
    </reaction>
</comment>
<dbReference type="PANTHER" id="PTHR11157:SF134">
    <property type="entry name" value="ELONGATION OF FATTY ACIDS PROTEIN 1-RELATED"/>
    <property type="match status" value="1"/>
</dbReference>
<evidence type="ECO:0000256" key="5">
    <source>
        <dbReference type="ARBA" id="ARBA00022692"/>
    </source>
</evidence>
<accession>L8HBS4</accession>
<keyword evidence="8 12" id="KW-0443">Lipid metabolism</keyword>
<keyword evidence="15" id="KW-1185">Reference proteome</keyword>
<evidence type="ECO:0000256" key="10">
    <source>
        <dbReference type="ARBA" id="ARBA00023160"/>
    </source>
</evidence>
<dbReference type="GO" id="GO:0034625">
    <property type="term" value="P:fatty acid elongation, monounsaturated fatty acid"/>
    <property type="evidence" value="ECO:0007669"/>
    <property type="project" value="TreeGrafter"/>
</dbReference>
<dbReference type="GO" id="GO:0030148">
    <property type="term" value="P:sphingolipid biosynthetic process"/>
    <property type="evidence" value="ECO:0007669"/>
    <property type="project" value="TreeGrafter"/>
</dbReference>
<comment type="catalytic activity">
    <reaction evidence="12">
        <text>an acyl-CoA + malonyl-CoA + H(+) = a 3-oxoacyl-CoA + CO2 + CoA</text>
        <dbReference type="Rhea" id="RHEA:50252"/>
        <dbReference type="ChEBI" id="CHEBI:15378"/>
        <dbReference type="ChEBI" id="CHEBI:16526"/>
        <dbReference type="ChEBI" id="CHEBI:57287"/>
        <dbReference type="ChEBI" id="CHEBI:57384"/>
        <dbReference type="ChEBI" id="CHEBI:58342"/>
        <dbReference type="ChEBI" id="CHEBI:90726"/>
    </reaction>
    <physiologicalReaction direction="left-to-right" evidence="12">
        <dbReference type="Rhea" id="RHEA:50253"/>
    </physiologicalReaction>
</comment>
<dbReference type="GO" id="GO:0019367">
    <property type="term" value="P:fatty acid elongation, saturated fatty acid"/>
    <property type="evidence" value="ECO:0007669"/>
    <property type="project" value="TreeGrafter"/>
</dbReference>
<evidence type="ECO:0000256" key="13">
    <source>
        <dbReference type="SAM" id="MobiDB-lite"/>
    </source>
</evidence>
<feature type="transmembrane region" description="Helical" evidence="12">
    <location>
        <begin position="46"/>
        <end position="66"/>
    </location>
</feature>
<dbReference type="VEuPathDB" id="AmoebaDB:ACA1_331720"/>
<name>L8HBS4_ACACF</name>
<gene>
    <name evidence="14" type="ORF">ACA1_331720</name>
</gene>
<keyword evidence="3 12" id="KW-0444">Lipid biosynthesis</keyword>
<feature type="transmembrane region" description="Helical" evidence="12">
    <location>
        <begin position="78"/>
        <end position="99"/>
    </location>
</feature>
<dbReference type="GO" id="GO:0009922">
    <property type="term" value="F:fatty acid elongase activity"/>
    <property type="evidence" value="ECO:0007669"/>
    <property type="project" value="UniProtKB-EC"/>
</dbReference>
<dbReference type="AlphaFoldDB" id="L8HBS4"/>
<dbReference type="EMBL" id="KB007875">
    <property type="protein sequence ID" value="ELR22635.1"/>
    <property type="molecule type" value="Genomic_DNA"/>
</dbReference>
<keyword evidence="7 12" id="KW-1133">Transmembrane helix</keyword>
<evidence type="ECO:0000256" key="11">
    <source>
        <dbReference type="ARBA" id="ARBA00047375"/>
    </source>
</evidence>
<evidence type="ECO:0000256" key="7">
    <source>
        <dbReference type="ARBA" id="ARBA00022989"/>
    </source>
</evidence>
<dbReference type="GO" id="GO:0034626">
    <property type="term" value="P:fatty acid elongation, polyunsaturated fatty acid"/>
    <property type="evidence" value="ECO:0007669"/>
    <property type="project" value="TreeGrafter"/>
</dbReference>
<keyword evidence="10 12" id="KW-0275">Fatty acid biosynthesis</keyword>
<organism evidence="14 15">
    <name type="scientific">Acanthamoeba castellanii (strain ATCC 30010 / Neff)</name>
    <dbReference type="NCBI Taxonomy" id="1257118"/>
    <lineage>
        <taxon>Eukaryota</taxon>
        <taxon>Amoebozoa</taxon>
        <taxon>Discosea</taxon>
        <taxon>Longamoebia</taxon>
        <taxon>Centramoebida</taxon>
        <taxon>Acanthamoebidae</taxon>
        <taxon>Acanthamoeba</taxon>
    </lineage>
</organism>
<dbReference type="Proteomes" id="UP000011083">
    <property type="component" value="Unassembled WGS sequence"/>
</dbReference>
<evidence type="ECO:0000256" key="8">
    <source>
        <dbReference type="ARBA" id="ARBA00023098"/>
    </source>
</evidence>
<dbReference type="EC" id="2.3.1.-" evidence="12"/>
<protein>
    <recommendedName>
        <fullName evidence="12">Elongation of fatty acids protein</fullName>
        <ecNumber evidence="12">2.3.1.-</ecNumber>
    </recommendedName>
</protein>
<sequence>MTTTEAMVMDVAHQVLGKVEQVLHVWDPLVDAVAENDEWRAALMDWRWPLVGAAIYITLLAILRSACKVGGLIGPFDLRWAVTIHNFILCALSFVMATMTTWEGVRAWRADRSFEDHYCDASRDGQLGIHGLEPTSPDRMLTGRVWVWCVVFYLSKYYEFVDTILLALRGRPLHFLHVYHHIIIVPLVLAFIQAEIFYFWVGVVFNSTIHTIMYYYYCMTSLGFEIWWKKHITKLQIFQFCWGIFTWWPFPAVCGYAWNAFTKAPMFVFWFNQAVLLSFLFLFVRFYFRTYSSSSAAAGKGKAAHGKAKANKARTPSTQKGRRKVE</sequence>
<feature type="transmembrane region" description="Helical" evidence="12">
    <location>
        <begin position="240"/>
        <end position="261"/>
    </location>
</feature>
<evidence type="ECO:0000256" key="3">
    <source>
        <dbReference type="ARBA" id="ARBA00022516"/>
    </source>
</evidence>
<reference evidence="14 15" key="1">
    <citation type="journal article" date="2013" name="Genome Biol.">
        <title>Genome of Acanthamoeba castellanii highlights extensive lateral gene transfer and early evolution of tyrosine kinase signaling.</title>
        <authorList>
            <person name="Clarke M."/>
            <person name="Lohan A.J."/>
            <person name="Liu B."/>
            <person name="Lagkouvardos I."/>
            <person name="Roy S."/>
            <person name="Zafar N."/>
            <person name="Bertelli C."/>
            <person name="Schilde C."/>
            <person name="Kianianmomeni A."/>
            <person name="Burglin T.R."/>
            <person name="Frech C."/>
            <person name="Turcotte B."/>
            <person name="Kopec K.O."/>
            <person name="Synnott J.M."/>
            <person name="Choo C."/>
            <person name="Paponov I."/>
            <person name="Finkler A."/>
            <person name="Soon Heng Tan C."/>
            <person name="Hutchins A.P."/>
            <person name="Weinmeier T."/>
            <person name="Rattei T."/>
            <person name="Chu J.S."/>
            <person name="Gimenez G."/>
            <person name="Irimia M."/>
            <person name="Rigden D.J."/>
            <person name="Fitzpatrick D.A."/>
            <person name="Lorenzo-Morales J."/>
            <person name="Bateman A."/>
            <person name="Chiu C.H."/>
            <person name="Tang P."/>
            <person name="Hegemann P."/>
            <person name="Fromm H."/>
            <person name="Raoult D."/>
            <person name="Greub G."/>
            <person name="Miranda-Saavedra D."/>
            <person name="Chen N."/>
            <person name="Nash P."/>
            <person name="Ginger M.L."/>
            <person name="Horn M."/>
            <person name="Schaap P."/>
            <person name="Caler L."/>
            <person name="Loftus B."/>
        </authorList>
    </citation>
    <scope>NUCLEOTIDE SEQUENCE [LARGE SCALE GENOMIC DNA]</scope>
    <source>
        <strain evidence="14 15">Neff</strain>
    </source>
</reference>
<dbReference type="InterPro" id="IPR002076">
    <property type="entry name" value="ELO_fam"/>
</dbReference>
<evidence type="ECO:0000256" key="4">
    <source>
        <dbReference type="ARBA" id="ARBA00022679"/>
    </source>
</evidence>
<dbReference type="GO" id="GO:0005789">
    <property type="term" value="C:endoplasmic reticulum membrane"/>
    <property type="evidence" value="ECO:0007669"/>
    <property type="project" value="TreeGrafter"/>
</dbReference>
<dbReference type="OrthoDB" id="434092at2759"/>
<dbReference type="RefSeq" id="XP_004367728.1">
    <property type="nucleotide sequence ID" value="XM_004367671.1"/>
</dbReference>
<evidence type="ECO:0000256" key="12">
    <source>
        <dbReference type="RuleBase" id="RU361115"/>
    </source>
</evidence>
<evidence type="ECO:0000256" key="6">
    <source>
        <dbReference type="ARBA" id="ARBA00022832"/>
    </source>
</evidence>
<keyword evidence="6 12" id="KW-0276">Fatty acid metabolism</keyword>
<feature type="transmembrane region" description="Helical" evidence="12">
    <location>
        <begin position="267"/>
        <end position="288"/>
    </location>
</feature>
<comment type="subcellular location">
    <subcellularLocation>
        <location evidence="1">Membrane</location>
        <topology evidence="1">Multi-pass membrane protein</topology>
    </subcellularLocation>
</comment>
<keyword evidence="5 12" id="KW-0812">Transmembrane</keyword>
<dbReference type="PROSITE" id="PS01188">
    <property type="entry name" value="ELO"/>
    <property type="match status" value="1"/>
</dbReference>
<keyword evidence="9 12" id="KW-0472">Membrane</keyword>
<evidence type="ECO:0000256" key="1">
    <source>
        <dbReference type="ARBA" id="ARBA00004141"/>
    </source>
</evidence>
<feature type="region of interest" description="Disordered" evidence="13">
    <location>
        <begin position="296"/>
        <end position="326"/>
    </location>
</feature>
<feature type="transmembrane region" description="Helical" evidence="12">
    <location>
        <begin position="145"/>
        <end position="166"/>
    </location>
</feature>
<evidence type="ECO:0000256" key="2">
    <source>
        <dbReference type="ARBA" id="ARBA00007263"/>
    </source>
</evidence>
<proteinExistence type="inferred from homology"/>